<evidence type="ECO:0000313" key="3">
    <source>
        <dbReference type="Proteomes" id="UP000259273"/>
    </source>
</evidence>
<reference evidence="2 3" key="1">
    <citation type="journal article" date="2018" name="Nat. Biotechnol.">
        <title>A standardized bacterial taxonomy based on genome phylogeny substantially revises the tree of life.</title>
        <authorList>
            <person name="Parks D.H."/>
            <person name="Chuvochina M."/>
            <person name="Waite D.W."/>
            <person name="Rinke C."/>
            <person name="Skarshewski A."/>
            <person name="Chaumeil P.A."/>
            <person name="Hugenholtz P."/>
        </authorList>
    </citation>
    <scope>NUCLEOTIDE SEQUENCE [LARGE SCALE GENOMIC DNA]</scope>
    <source>
        <strain evidence="2">UBA9158</strain>
    </source>
</reference>
<sequence>EGTPGGRAFLTSLFGGSVSVVPGTVQLASVAQGDWTDFRGGSPIVPSSGSLFGAGFGDGTYSLDFSGLGGIFGFSGWFSAAGVGAESIEFLGAGSESLGLVSRPSGFGPGDGTMEFISITSDTAIETVLISGQEITSDDLAYTTSRVDAAPVPVPGTLLLMGLGLFGLGFTAR</sequence>
<comment type="caution">
    <text evidence="2">The sequence shown here is derived from an EMBL/GenBank/DDBJ whole genome shotgun (WGS) entry which is preliminary data.</text>
</comment>
<evidence type="ECO:0000259" key="1">
    <source>
        <dbReference type="Pfam" id="PF07589"/>
    </source>
</evidence>
<organism evidence="2 3">
    <name type="scientific">Haliea salexigens</name>
    <dbReference type="NCBI Taxonomy" id="287487"/>
    <lineage>
        <taxon>Bacteria</taxon>
        <taxon>Pseudomonadati</taxon>
        <taxon>Pseudomonadota</taxon>
        <taxon>Gammaproteobacteria</taxon>
        <taxon>Cellvibrionales</taxon>
        <taxon>Halieaceae</taxon>
        <taxon>Haliea</taxon>
    </lineage>
</organism>
<feature type="non-terminal residue" evidence="2">
    <location>
        <position position="1"/>
    </location>
</feature>
<dbReference type="Pfam" id="PF07589">
    <property type="entry name" value="PEP-CTERM"/>
    <property type="match status" value="1"/>
</dbReference>
<evidence type="ECO:0000313" key="2">
    <source>
        <dbReference type="EMBL" id="HAN29628.1"/>
    </source>
</evidence>
<feature type="non-terminal residue" evidence="2">
    <location>
        <position position="173"/>
    </location>
</feature>
<accession>A0A3C1KSW4</accession>
<name>A0A3C1KSW4_9GAMM</name>
<dbReference type="InterPro" id="IPR013424">
    <property type="entry name" value="Ice-binding_C"/>
</dbReference>
<dbReference type="EMBL" id="DMND01000244">
    <property type="protein sequence ID" value="HAN29628.1"/>
    <property type="molecule type" value="Genomic_DNA"/>
</dbReference>
<feature type="domain" description="Ice-binding protein C-terminal" evidence="1">
    <location>
        <begin position="151"/>
        <end position="171"/>
    </location>
</feature>
<protein>
    <recommendedName>
        <fullName evidence="1">Ice-binding protein C-terminal domain-containing protein</fullName>
    </recommendedName>
</protein>
<dbReference type="AlphaFoldDB" id="A0A3C1KSW4"/>
<dbReference type="Proteomes" id="UP000259273">
    <property type="component" value="Unassembled WGS sequence"/>
</dbReference>
<proteinExistence type="predicted"/>
<gene>
    <name evidence="2" type="ORF">DCP75_18260</name>
</gene>